<protein>
    <submittedName>
        <fullName evidence="1">Response regulator BaeR</fullName>
    </submittedName>
</protein>
<gene>
    <name evidence="1" type="primary">baeR_1</name>
    <name evidence="1" type="ORF">NCTC11694_06644</name>
</gene>
<comment type="caution">
    <text evidence="1">The sequence shown here is derived from an EMBL/GenBank/DDBJ whole genome shotgun (WGS) entry which is preliminary data.</text>
</comment>
<proteinExistence type="predicted"/>
<dbReference type="EMBL" id="UGJR01000005">
    <property type="protein sequence ID" value="STT05059.1"/>
    <property type="molecule type" value="Genomic_DNA"/>
</dbReference>
<dbReference type="Proteomes" id="UP000255050">
    <property type="component" value="Unassembled WGS sequence"/>
</dbReference>
<evidence type="ECO:0000313" key="2">
    <source>
        <dbReference type="Proteomes" id="UP000255050"/>
    </source>
</evidence>
<dbReference type="AlphaFoldDB" id="A0A7H4MVD4"/>
<accession>A0A7H4MVD4</accession>
<name>A0A7H4MVD4_9ENTR</name>
<sequence>MKTILRRCKPQRDLQALDAESPLIVDEGRFQASWRDKLLDLTPPSSAC</sequence>
<organism evidence="1 2">
    <name type="scientific">Klebsiella michiganensis</name>
    <dbReference type="NCBI Taxonomy" id="1134687"/>
    <lineage>
        <taxon>Bacteria</taxon>
        <taxon>Pseudomonadati</taxon>
        <taxon>Pseudomonadota</taxon>
        <taxon>Gammaproteobacteria</taxon>
        <taxon>Enterobacterales</taxon>
        <taxon>Enterobacteriaceae</taxon>
        <taxon>Klebsiella/Raoultella group</taxon>
        <taxon>Klebsiella</taxon>
    </lineage>
</organism>
<evidence type="ECO:0000313" key="1">
    <source>
        <dbReference type="EMBL" id="STT05059.1"/>
    </source>
</evidence>
<reference evidence="1 2" key="1">
    <citation type="submission" date="2018-06" db="EMBL/GenBank/DDBJ databases">
        <authorList>
            <consortium name="Pathogen Informatics"/>
            <person name="Doyle S."/>
        </authorList>
    </citation>
    <scope>NUCLEOTIDE SEQUENCE [LARGE SCALE GENOMIC DNA]</scope>
    <source>
        <strain evidence="1 2">NCTC11694</strain>
    </source>
</reference>